<keyword evidence="2" id="KW-0489">Methyltransferase</keyword>
<dbReference type="Gene3D" id="3.20.20.210">
    <property type="match status" value="1"/>
</dbReference>
<organism evidence="2 3">
    <name type="scientific">Corynebacterium lipophiloflavum (strain ATCC 700352 / DSM 44291 / CCUG 37336 / JCM 10383 / DMMZ 1944)</name>
    <dbReference type="NCBI Taxonomy" id="525263"/>
    <lineage>
        <taxon>Bacteria</taxon>
        <taxon>Bacillati</taxon>
        <taxon>Actinomycetota</taxon>
        <taxon>Actinomycetes</taxon>
        <taxon>Mycobacteriales</taxon>
        <taxon>Corynebacteriaceae</taxon>
        <taxon>Corynebacterium</taxon>
    </lineage>
</organism>
<name>C0XPH8_CORLD</name>
<comment type="caution">
    <text evidence="2">The sequence shown here is derived from an EMBL/GenBank/DDBJ whole genome shotgun (WGS) entry which is preliminary data.</text>
</comment>
<dbReference type="InterPro" id="IPR038071">
    <property type="entry name" value="UROD/MetE-like_sf"/>
</dbReference>
<dbReference type="GO" id="GO:0032259">
    <property type="term" value="P:methylation"/>
    <property type="evidence" value="ECO:0007669"/>
    <property type="project" value="UniProtKB-KW"/>
</dbReference>
<dbReference type="Pfam" id="PF01717">
    <property type="entry name" value="Meth_synt_2"/>
    <property type="match status" value="1"/>
</dbReference>
<protein>
    <submittedName>
        <fullName evidence="2">Methionine synthase, vitamin-B12 independent</fullName>
        <ecNumber evidence="2">2.1.1.14</ecNumber>
    </submittedName>
</protein>
<evidence type="ECO:0000259" key="1">
    <source>
        <dbReference type="Pfam" id="PF01717"/>
    </source>
</evidence>
<dbReference type="STRING" id="525263.HMPREF0298_0348"/>
<proteinExistence type="predicted"/>
<evidence type="ECO:0000313" key="3">
    <source>
        <dbReference type="Proteomes" id="UP000006196"/>
    </source>
</evidence>
<evidence type="ECO:0000313" key="2">
    <source>
        <dbReference type="EMBL" id="EEI17852.1"/>
    </source>
</evidence>
<reference evidence="2" key="1">
    <citation type="submission" date="2009-01" db="EMBL/GenBank/DDBJ databases">
        <authorList>
            <person name="Qin X."/>
            <person name="Bachman B."/>
            <person name="Battles P."/>
            <person name="Bell A."/>
            <person name="Bess C."/>
            <person name="Bickham C."/>
            <person name="Chaboub L."/>
            <person name="Chen D."/>
            <person name="Coyle M."/>
            <person name="Deiros D.R."/>
            <person name="Dinh H."/>
            <person name="Forbes L."/>
            <person name="Fowler G."/>
            <person name="Francisco L."/>
            <person name="Fu Q."/>
            <person name="Gubbala S."/>
            <person name="Hale W."/>
            <person name="Han Y."/>
            <person name="Hemphill L."/>
            <person name="Highlander S.K."/>
            <person name="Hirani K."/>
            <person name="Hogues M."/>
            <person name="Jackson L."/>
            <person name="Jakkamsetti A."/>
            <person name="Javaid M."/>
            <person name="Jiang H."/>
            <person name="Korchina V."/>
            <person name="Kovar C."/>
            <person name="Lara F."/>
            <person name="Lee S."/>
            <person name="Mata R."/>
            <person name="Mathew T."/>
            <person name="Moen C."/>
            <person name="Morales K."/>
            <person name="Munidasa M."/>
            <person name="Nazareth L."/>
            <person name="Ngo R."/>
            <person name="Nguyen L."/>
            <person name="Okwuonu G."/>
            <person name="Ongeri F."/>
            <person name="Patil S."/>
            <person name="Petrosino J."/>
            <person name="Pham C."/>
            <person name="Pham P."/>
            <person name="Pu L.-L."/>
            <person name="Puazo M."/>
            <person name="Raj R."/>
            <person name="Reid J."/>
            <person name="Rouhana J."/>
            <person name="Saada N."/>
            <person name="Shang Y."/>
            <person name="Simmons D."/>
            <person name="Thornton R."/>
            <person name="Warren J."/>
            <person name="Weissenberger G."/>
            <person name="Zhang J."/>
            <person name="Zhang L."/>
            <person name="Zhou C."/>
            <person name="Zhu D."/>
            <person name="Muzny D."/>
            <person name="Worley K."/>
            <person name="Gibbs R."/>
        </authorList>
    </citation>
    <scope>NUCLEOTIDE SEQUENCE [LARGE SCALE GENOMIC DNA]</scope>
    <source>
        <strain evidence="2">DSM 44291</strain>
    </source>
</reference>
<dbReference type="RefSeq" id="WP_006840830.1">
    <property type="nucleotide sequence ID" value="NZ_GG667195.1"/>
</dbReference>
<accession>C0XPH8</accession>
<feature type="domain" description="Cobalamin-independent methionine synthase MetE C-terminal/archaeal" evidence="1">
    <location>
        <begin position="88"/>
        <end position="158"/>
    </location>
</feature>
<keyword evidence="3" id="KW-1185">Reference proteome</keyword>
<dbReference type="HOGENOM" id="CLU_065357_0_0_11"/>
<dbReference type="GO" id="GO:0003871">
    <property type="term" value="F:5-methyltetrahydropteroyltriglutamate-homocysteine S-methyltransferase activity"/>
    <property type="evidence" value="ECO:0007669"/>
    <property type="project" value="UniProtKB-EC"/>
</dbReference>
<dbReference type="eggNOG" id="COG0620">
    <property type="taxonomic scope" value="Bacteria"/>
</dbReference>
<dbReference type="AlphaFoldDB" id="C0XPH8"/>
<dbReference type="SUPFAM" id="SSF51726">
    <property type="entry name" value="UROD/MetE-like"/>
    <property type="match status" value="1"/>
</dbReference>
<keyword evidence="2" id="KW-0808">Transferase</keyword>
<dbReference type="EMBL" id="ACHJ01000025">
    <property type="protein sequence ID" value="EEI17852.1"/>
    <property type="molecule type" value="Genomic_DNA"/>
</dbReference>
<dbReference type="InterPro" id="IPR002629">
    <property type="entry name" value="Met_Synth_C/arc"/>
</dbReference>
<dbReference type="OrthoDB" id="5242426at2"/>
<dbReference type="Proteomes" id="UP000006196">
    <property type="component" value="Unassembled WGS sequence"/>
</dbReference>
<gene>
    <name evidence="2" type="ORF">HMPREF0298_0348</name>
</gene>
<sequence>MTAFGLGELPGTDLAKAAEIVVGESPTPHIPQLPDRGLGSDLVGRTAALLDIPIDRGPRTWRVARQHRAAKDQMARDLDVLEEIWAGQVEEIKVQLVGPWTLAARIEMANGHRMITDPGALRDVTDALSEAIVAHRADVEKRLGATSILQLDEPALPDIMRGRLKGATDFETIRAVPEPQERLSLFDAHLLHTTALVDADWLTVDVATLDAAGKDRVAALIENGTRLAIAPAEPKTVWRFLDELRIDPVAVGLDVWARPAATLTEAAANYRQAREMSEGLR</sequence>
<dbReference type="GO" id="GO:0009086">
    <property type="term" value="P:methionine biosynthetic process"/>
    <property type="evidence" value="ECO:0007669"/>
    <property type="project" value="InterPro"/>
</dbReference>
<dbReference type="EC" id="2.1.1.14" evidence="2"/>
<dbReference type="GO" id="GO:0008270">
    <property type="term" value="F:zinc ion binding"/>
    <property type="evidence" value="ECO:0007669"/>
    <property type="project" value="InterPro"/>
</dbReference>